<feature type="region of interest" description="Disordered" evidence="2">
    <location>
        <begin position="1"/>
        <end position="183"/>
    </location>
</feature>
<organism evidence="3 4">
    <name type="scientific">Hipposideros armiger</name>
    <name type="common">Great Himalayan leaf-nosed bat</name>
    <dbReference type="NCBI Taxonomy" id="186990"/>
    <lineage>
        <taxon>Eukaryota</taxon>
        <taxon>Metazoa</taxon>
        <taxon>Chordata</taxon>
        <taxon>Craniata</taxon>
        <taxon>Vertebrata</taxon>
        <taxon>Euteleostomi</taxon>
        <taxon>Mammalia</taxon>
        <taxon>Eutheria</taxon>
        <taxon>Laurasiatheria</taxon>
        <taxon>Chiroptera</taxon>
        <taxon>Yinpterochiroptera</taxon>
        <taxon>Rhinolophoidea</taxon>
        <taxon>Hipposideridae</taxon>
        <taxon>Hipposideros</taxon>
    </lineage>
</organism>
<dbReference type="InterPro" id="IPR029090">
    <property type="entry name" value="DUF4659"/>
</dbReference>
<dbReference type="GeneID" id="109381177"/>
<feature type="compositionally biased region" description="Basic and acidic residues" evidence="2">
    <location>
        <begin position="363"/>
        <end position="381"/>
    </location>
</feature>
<dbReference type="PANTHER" id="PTHR33663">
    <property type="entry name" value="COILED-COIL DOMAIN-CONTAINING PROTEIN 177"/>
    <property type="match status" value="1"/>
</dbReference>
<keyword evidence="1" id="KW-0175">Coiled coil</keyword>
<feature type="region of interest" description="Disordered" evidence="2">
    <location>
        <begin position="408"/>
        <end position="427"/>
    </location>
</feature>
<feature type="compositionally biased region" description="Basic and acidic residues" evidence="2">
    <location>
        <begin position="332"/>
        <end position="344"/>
    </location>
</feature>
<dbReference type="PANTHER" id="PTHR33663:SF3">
    <property type="entry name" value="COILED-COIL DOMAIN-CONTAINING PROTEIN 185"/>
    <property type="match status" value="1"/>
</dbReference>
<evidence type="ECO:0000313" key="4">
    <source>
        <dbReference type="RefSeq" id="XP_019495140.1"/>
    </source>
</evidence>
<keyword evidence="3" id="KW-1185">Reference proteome</keyword>
<feature type="compositionally biased region" description="Low complexity" evidence="2">
    <location>
        <begin position="130"/>
        <end position="150"/>
    </location>
</feature>
<dbReference type="OrthoDB" id="200110at2759"/>
<feature type="region of interest" description="Disordered" evidence="2">
    <location>
        <begin position="332"/>
        <end position="401"/>
    </location>
</feature>
<feature type="compositionally biased region" description="Basic and acidic residues" evidence="2">
    <location>
        <begin position="78"/>
        <end position="95"/>
    </location>
</feature>
<accession>A0A8B7R5W6</accession>
<dbReference type="Proteomes" id="UP000694851">
    <property type="component" value="Unplaced"/>
</dbReference>
<evidence type="ECO:0000256" key="1">
    <source>
        <dbReference type="SAM" id="Coils"/>
    </source>
</evidence>
<feature type="coiled-coil region" evidence="1">
    <location>
        <begin position="486"/>
        <end position="520"/>
    </location>
</feature>
<dbReference type="AlphaFoldDB" id="A0A8B7R5W6"/>
<dbReference type="Pfam" id="PF15558">
    <property type="entry name" value="DUF4659"/>
    <property type="match status" value="1"/>
</dbReference>
<gene>
    <name evidence="4" type="primary">CCDC185</name>
</gene>
<reference evidence="4" key="1">
    <citation type="submission" date="2025-08" db="UniProtKB">
        <authorList>
            <consortium name="RefSeq"/>
        </authorList>
    </citation>
    <scope>IDENTIFICATION</scope>
    <source>
        <tissue evidence="4">Muscle</tissue>
    </source>
</reference>
<evidence type="ECO:0000313" key="3">
    <source>
        <dbReference type="Proteomes" id="UP000694851"/>
    </source>
</evidence>
<protein>
    <submittedName>
        <fullName evidence="4">Coiled-coil domain-containing protein 185</fullName>
    </submittedName>
</protein>
<dbReference type="KEGG" id="hai:109381177"/>
<dbReference type="RefSeq" id="XP_019495140.1">
    <property type="nucleotide sequence ID" value="XM_019639595.1"/>
</dbReference>
<evidence type="ECO:0000256" key="2">
    <source>
        <dbReference type="SAM" id="MobiDB-lite"/>
    </source>
</evidence>
<proteinExistence type="predicted"/>
<dbReference type="CTD" id="164127"/>
<name>A0A8B7R5W6_HIPAR</name>
<sequence>MKGLGRFSLPHRDLWEPPPPGGECASSSRLRGPRPQIQPVRGSWAGTQGEGGEAATALSPPHCSPALRPRRRRSPHNAPRESRSLRDVTRRPPDRTRKHRTGGRRLEDAWGEPRTQPQPLGSSRRRPAWPQQSQLSPQQPQPCQHYPPAQGDSPPPYSTGAYTALDGTFRTEKGRSGDPWAVPVCRDQDCWSLSSVPTEKSSAPSQAARTLSACVHTQKRDSSDRVELLASQYSQASVSSKEVQSQHTQILKNKLEEAVMSSRDQKIVSLVLTRLKKAQRMRELQQQAAVAWEELKRSDQKVQMTLERERKLLLQQSREQWLQKEQGRIRLNGEQRVGRKRDSPAKNMVQPENQWKAQSEDQETQRHEKLEGARPEADHRKQCQVQRPQEQEKVLQDPLEPGSLELQKRPEQASHKQQLHVTRGPKKVQEANLSSLVNYQARKVLMDCQAKAEDLLRKLSLEQSFQRSQEIHQGLTRERHRELRDKAREEEQLQQVKWCAEQLAEQRKVHKQLLGELADQQFRQDRSNVHKNLRDKEQHMRELNVLQEKNHHILKLKAEKEEKCHVEGIKEAIRKKEQLEELSRERDATLEGFQKISRASRRDNARANSLFDHMGREAQLHVSQQRGGY</sequence>